<keyword evidence="1" id="KW-0812">Transmembrane</keyword>
<keyword evidence="3" id="KW-1185">Reference proteome</keyword>
<dbReference type="Proteomes" id="UP001139494">
    <property type="component" value="Unassembled WGS sequence"/>
</dbReference>
<proteinExistence type="predicted"/>
<organism evidence="2 3">
    <name type="scientific">Natronomonas aquatica</name>
    <dbReference type="NCBI Taxonomy" id="2841590"/>
    <lineage>
        <taxon>Archaea</taxon>
        <taxon>Methanobacteriati</taxon>
        <taxon>Methanobacteriota</taxon>
        <taxon>Stenosarchaea group</taxon>
        <taxon>Halobacteria</taxon>
        <taxon>Halobacteriales</taxon>
        <taxon>Natronomonadaceae</taxon>
        <taxon>Natronomonas</taxon>
    </lineage>
</organism>
<keyword evidence="1" id="KW-1133">Transmembrane helix</keyword>
<evidence type="ECO:0000256" key="1">
    <source>
        <dbReference type="SAM" id="Phobius"/>
    </source>
</evidence>
<feature type="transmembrane region" description="Helical" evidence="1">
    <location>
        <begin position="31"/>
        <end position="49"/>
    </location>
</feature>
<dbReference type="EMBL" id="JAHLKM010000021">
    <property type="protein sequence ID" value="MCQ4334278.1"/>
    <property type="molecule type" value="Genomic_DNA"/>
</dbReference>
<keyword evidence="1" id="KW-0472">Membrane</keyword>
<name>A0A9R1CUZ6_9EURY</name>
<reference evidence="2" key="1">
    <citation type="journal article" date="2023" name="Front. Microbiol.">
        <title>Genomic-based phylogenetic and metabolic analyses of the genus Natronomonas, and description of Natronomonas aquatica sp. nov.</title>
        <authorList>
            <person name="Garcia-Roldan A."/>
            <person name="Duran-Viseras A."/>
            <person name="de la Haba R.R."/>
            <person name="Corral P."/>
            <person name="Sanchez-Porro C."/>
            <person name="Ventosa A."/>
        </authorList>
    </citation>
    <scope>NUCLEOTIDE SEQUENCE</scope>
    <source>
        <strain evidence="2">F2-12</strain>
    </source>
</reference>
<sequence>MNARTAFLIALGLAIVLPYVTVALLEGGGTFGIAAVTGIFLGVIALVVISDIRESDEMQLEDT</sequence>
<feature type="transmembrane region" description="Helical" evidence="1">
    <location>
        <begin position="7"/>
        <end position="25"/>
    </location>
</feature>
<dbReference type="AlphaFoldDB" id="A0A9R1CUZ6"/>
<protein>
    <submittedName>
        <fullName evidence="2">Uncharacterized protein</fullName>
    </submittedName>
</protein>
<comment type="caution">
    <text evidence="2">The sequence shown here is derived from an EMBL/GenBank/DDBJ whole genome shotgun (WGS) entry which is preliminary data.</text>
</comment>
<accession>A0A9R1CUZ6</accession>
<evidence type="ECO:0000313" key="2">
    <source>
        <dbReference type="EMBL" id="MCQ4334278.1"/>
    </source>
</evidence>
<dbReference type="RefSeq" id="WP_256030315.1">
    <property type="nucleotide sequence ID" value="NZ_JAHLKM010000021.1"/>
</dbReference>
<evidence type="ECO:0000313" key="3">
    <source>
        <dbReference type="Proteomes" id="UP001139494"/>
    </source>
</evidence>
<gene>
    <name evidence="2" type="ORF">KM295_12465</name>
</gene>